<dbReference type="OrthoDB" id="1937997at2759"/>
<comment type="caution">
    <text evidence="1">The sequence shown here is derived from an EMBL/GenBank/DDBJ whole genome shotgun (WGS) entry which is preliminary data.</text>
</comment>
<dbReference type="Proteomes" id="UP000325081">
    <property type="component" value="Unassembled WGS sequence"/>
</dbReference>
<organism evidence="1 2">
    <name type="scientific">Striga asiatica</name>
    <name type="common">Asiatic witchweed</name>
    <name type="synonym">Buchnera asiatica</name>
    <dbReference type="NCBI Taxonomy" id="4170"/>
    <lineage>
        <taxon>Eukaryota</taxon>
        <taxon>Viridiplantae</taxon>
        <taxon>Streptophyta</taxon>
        <taxon>Embryophyta</taxon>
        <taxon>Tracheophyta</taxon>
        <taxon>Spermatophyta</taxon>
        <taxon>Magnoliopsida</taxon>
        <taxon>eudicotyledons</taxon>
        <taxon>Gunneridae</taxon>
        <taxon>Pentapetalae</taxon>
        <taxon>asterids</taxon>
        <taxon>lamiids</taxon>
        <taxon>Lamiales</taxon>
        <taxon>Orobanchaceae</taxon>
        <taxon>Buchnereae</taxon>
        <taxon>Striga</taxon>
    </lineage>
</organism>
<gene>
    <name evidence="1" type="ORF">STAS_27556</name>
</gene>
<evidence type="ECO:0000313" key="2">
    <source>
        <dbReference type="Proteomes" id="UP000325081"/>
    </source>
</evidence>
<reference evidence="2" key="1">
    <citation type="journal article" date="2019" name="Curr. Biol.">
        <title>Genome Sequence of Striga asiatica Provides Insight into the Evolution of Plant Parasitism.</title>
        <authorList>
            <person name="Yoshida S."/>
            <person name="Kim S."/>
            <person name="Wafula E.K."/>
            <person name="Tanskanen J."/>
            <person name="Kim Y.M."/>
            <person name="Honaas L."/>
            <person name="Yang Z."/>
            <person name="Spallek T."/>
            <person name="Conn C.E."/>
            <person name="Ichihashi Y."/>
            <person name="Cheong K."/>
            <person name="Cui S."/>
            <person name="Der J.P."/>
            <person name="Gundlach H."/>
            <person name="Jiao Y."/>
            <person name="Hori C."/>
            <person name="Ishida J.K."/>
            <person name="Kasahara H."/>
            <person name="Kiba T."/>
            <person name="Kim M.S."/>
            <person name="Koo N."/>
            <person name="Laohavisit A."/>
            <person name="Lee Y.H."/>
            <person name="Lumba S."/>
            <person name="McCourt P."/>
            <person name="Mortimer J.C."/>
            <person name="Mutuku J.M."/>
            <person name="Nomura T."/>
            <person name="Sasaki-Sekimoto Y."/>
            <person name="Seto Y."/>
            <person name="Wang Y."/>
            <person name="Wakatake T."/>
            <person name="Sakakibara H."/>
            <person name="Demura T."/>
            <person name="Yamaguchi S."/>
            <person name="Yoneyama K."/>
            <person name="Manabe R.I."/>
            <person name="Nelson D.C."/>
            <person name="Schulman A.H."/>
            <person name="Timko M.P."/>
            <person name="dePamphilis C.W."/>
            <person name="Choi D."/>
            <person name="Shirasu K."/>
        </authorList>
    </citation>
    <scope>NUCLEOTIDE SEQUENCE [LARGE SCALE GENOMIC DNA]</scope>
    <source>
        <strain evidence="2">cv. UVA1</strain>
    </source>
</reference>
<name>A0A5A7QXZ2_STRAF</name>
<keyword evidence="2" id="KW-1185">Reference proteome</keyword>
<accession>A0A5A7QXZ2</accession>
<proteinExistence type="predicted"/>
<sequence>MGHSRKKTRHKGGNTITGTCKNKMIQKARFGYEFQFHSEAKLKLEKMGVSTHEHHHARSCIFRYLNAILHLDDAIERKDYKEGYNNAVEAMRKAIYFDFCLNLTRVVGDSSLELIDLREFELEDSYQHLCFAQPDIY</sequence>
<dbReference type="EMBL" id="BKCP01009181">
    <property type="protein sequence ID" value="GER50263.1"/>
    <property type="molecule type" value="Genomic_DNA"/>
</dbReference>
<evidence type="ECO:0000313" key="1">
    <source>
        <dbReference type="EMBL" id="GER50263.1"/>
    </source>
</evidence>
<dbReference type="AlphaFoldDB" id="A0A5A7QXZ2"/>
<protein>
    <submittedName>
        <fullName evidence="1">Glutamate-rich protein grpB</fullName>
    </submittedName>
</protein>